<feature type="chain" id="PRO_5001829170" evidence="1">
    <location>
        <begin position="17"/>
        <end position="54"/>
    </location>
</feature>
<gene>
    <name evidence="2" type="ORF">X975_21498</name>
</gene>
<organism evidence="2 3">
    <name type="scientific">Stegodyphus mimosarum</name>
    <name type="common">African social velvet spider</name>
    <dbReference type="NCBI Taxonomy" id="407821"/>
    <lineage>
        <taxon>Eukaryota</taxon>
        <taxon>Metazoa</taxon>
        <taxon>Ecdysozoa</taxon>
        <taxon>Arthropoda</taxon>
        <taxon>Chelicerata</taxon>
        <taxon>Arachnida</taxon>
        <taxon>Araneae</taxon>
        <taxon>Araneomorphae</taxon>
        <taxon>Entelegynae</taxon>
        <taxon>Eresoidea</taxon>
        <taxon>Eresidae</taxon>
        <taxon>Stegodyphus</taxon>
    </lineage>
</organism>
<dbReference type="AlphaFoldDB" id="A0A087SYT9"/>
<name>A0A087SYT9_STEMI</name>
<keyword evidence="1" id="KW-0732">Signal</keyword>
<sequence length="54" mass="6081">MLLIVIFMMRFYHIQHCELGETGFSPQGSSLLNGENSFQALRFSGAVEKLMFPG</sequence>
<evidence type="ECO:0000313" key="3">
    <source>
        <dbReference type="Proteomes" id="UP000054359"/>
    </source>
</evidence>
<evidence type="ECO:0000313" key="2">
    <source>
        <dbReference type="EMBL" id="KFM58028.1"/>
    </source>
</evidence>
<keyword evidence="3" id="KW-1185">Reference proteome</keyword>
<reference evidence="2 3" key="1">
    <citation type="submission" date="2013-11" db="EMBL/GenBank/DDBJ databases">
        <title>Genome sequencing of Stegodyphus mimosarum.</title>
        <authorList>
            <person name="Bechsgaard J."/>
        </authorList>
    </citation>
    <scope>NUCLEOTIDE SEQUENCE [LARGE SCALE GENOMIC DNA]</scope>
</reference>
<evidence type="ECO:0000256" key="1">
    <source>
        <dbReference type="SAM" id="SignalP"/>
    </source>
</evidence>
<feature type="non-terminal residue" evidence="2">
    <location>
        <position position="54"/>
    </location>
</feature>
<accession>A0A087SYT9</accession>
<proteinExistence type="predicted"/>
<protein>
    <submittedName>
        <fullName evidence="2">Uncharacterized protein</fullName>
    </submittedName>
</protein>
<dbReference type="EMBL" id="KK112589">
    <property type="protein sequence ID" value="KFM58028.1"/>
    <property type="molecule type" value="Genomic_DNA"/>
</dbReference>
<feature type="signal peptide" evidence="1">
    <location>
        <begin position="1"/>
        <end position="16"/>
    </location>
</feature>
<dbReference type="Proteomes" id="UP000054359">
    <property type="component" value="Unassembled WGS sequence"/>
</dbReference>